<dbReference type="EMBL" id="LGTZ01001426">
    <property type="protein sequence ID" value="OJD21407.1"/>
    <property type="molecule type" value="Genomic_DNA"/>
</dbReference>
<evidence type="ECO:0000313" key="3">
    <source>
        <dbReference type="Proteomes" id="UP000242791"/>
    </source>
</evidence>
<sequence length="151" mass="16524">MVYFFVEDQPQPFVVRVSTARLQMSDEQEQACLSTYEISNFGSLSVDHAQQAVQPQPQQHQHQPHFPGVPYQAQSHPLQPLYSPPFNGAADTISNNPFTIASSNSSNTSGGNHPHHLVPNGPNMSTQEQVRRTSLAAALANGIVSPRASYM</sequence>
<dbReference type="Proteomes" id="UP000242791">
    <property type="component" value="Unassembled WGS sequence"/>
</dbReference>
<feature type="region of interest" description="Disordered" evidence="1">
    <location>
        <begin position="100"/>
        <end position="125"/>
    </location>
</feature>
<accession>A0A1J9QYX1</accession>
<dbReference type="AlphaFoldDB" id="A0A1J9QYX1"/>
<proteinExistence type="predicted"/>
<dbReference type="VEuPathDB" id="FungiDB:ACJ73_07250"/>
<comment type="caution">
    <text evidence="2">The sequence shown here is derived from an EMBL/GenBank/DDBJ whole genome shotgun (WGS) entry which is preliminary data.</text>
</comment>
<name>A0A1J9QYX1_9EURO</name>
<feature type="compositionally biased region" description="Low complexity" evidence="1">
    <location>
        <begin position="102"/>
        <end position="112"/>
    </location>
</feature>
<evidence type="ECO:0000313" key="2">
    <source>
        <dbReference type="EMBL" id="OJD21407.1"/>
    </source>
</evidence>
<protein>
    <recommendedName>
        <fullName evidence="4">Velvet domain-containing protein</fullName>
    </recommendedName>
</protein>
<evidence type="ECO:0000256" key="1">
    <source>
        <dbReference type="SAM" id="MobiDB-lite"/>
    </source>
</evidence>
<evidence type="ECO:0008006" key="4">
    <source>
        <dbReference type="Google" id="ProtNLM"/>
    </source>
</evidence>
<gene>
    <name evidence="2" type="ORF">ACJ73_07250</name>
</gene>
<dbReference type="OrthoDB" id="4188452at2759"/>
<organism evidence="2 3">
    <name type="scientific">Blastomyces percursus</name>
    <dbReference type="NCBI Taxonomy" id="1658174"/>
    <lineage>
        <taxon>Eukaryota</taxon>
        <taxon>Fungi</taxon>
        <taxon>Dikarya</taxon>
        <taxon>Ascomycota</taxon>
        <taxon>Pezizomycotina</taxon>
        <taxon>Eurotiomycetes</taxon>
        <taxon>Eurotiomycetidae</taxon>
        <taxon>Onygenales</taxon>
        <taxon>Ajellomycetaceae</taxon>
        <taxon>Blastomyces</taxon>
    </lineage>
</organism>
<reference evidence="2 3" key="1">
    <citation type="submission" date="2015-08" db="EMBL/GenBank/DDBJ databases">
        <title>Emmonsia species relationships and genome sequence.</title>
        <authorList>
            <person name="Cuomo C.A."/>
            <person name="Schwartz I.S."/>
            <person name="Kenyon C."/>
            <person name="De Hoog G.S."/>
            <person name="Govender N.P."/>
            <person name="Botha A."/>
            <person name="Moreno L."/>
            <person name="De Vries M."/>
            <person name="Munoz J.F."/>
            <person name="Stielow J.B."/>
        </authorList>
    </citation>
    <scope>NUCLEOTIDE SEQUENCE [LARGE SCALE GENOMIC DNA]</scope>
    <source>
        <strain evidence="2 3">EI222</strain>
    </source>
</reference>
<keyword evidence="3" id="KW-1185">Reference proteome</keyword>